<dbReference type="PANTHER" id="PTHR16026">
    <property type="entry name" value="CARTILAGE ACIDIC PROTEIN 1"/>
    <property type="match status" value="1"/>
</dbReference>
<dbReference type="GO" id="GO:0016491">
    <property type="term" value="F:oxidoreductase activity"/>
    <property type="evidence" value="ECO:0007669"/>
    <property type="project" value="InterPro"/>
</dbReference>
<dbReference type="InterPro" id="IPR027039">
    <property type="entry name" value="Crtac1"/>
</dbReference>
<protein>
    <submittedName>
        <fullName evidence="3">RTX toxin</fullName>
    </submittedName>
</protein>
<dbReference type="KEGG" id="uam:UABAM_06739"/>
<dbReference type="CDD" id="cd02966">
    <property type="entry name" value="TlpA_like_family"/>
    <property type="match status" value="1"/>
</dbReference>
<dbReference type="Proteomes" id="UP000326354">
    <property type="component" value="Chromosome"/>
</dbReference>
<evidence type="ECO:0000259" key="2">
    <source>
        <dbReference type="Pfam" id="PF07593"/>
    </source>
</evidence>
<name>A0A5S9IUD9_UABAM</name>
<feature type="domain" description="Alkyl hydroperoxide reductase subunit C/ Thiol specific antioxidant" evidence="1">
    <location>
        <begin position="206"/>
        <end position="294"/>
    </location>
</feature>
<dbReference type="RefSeq" id="WP_152021935.1">
    <property type="nucleotide sequence ID" value="NZ_AP019860.1"/>
</dbReference>
<sequence>MKSIKRARDLLRKGDSFSGLERNHFFLNQQGKNFDDISLLSGINHIGDSHSFAKWDYNRDGKQDIVLVNRNAPSFRIYTNNIDTSNKHFVALRFFGGNRSAQPSKEWSSRDAYGTRVKITLPKTTITRELRCGEGLAAQNSSTLIIGVGNNKVVPKVEIFWPSGKKHSWKNINTGSLVTFDERLEEPKIEKYQKKTRRPTGQRQKDILSLQKIEKKSKLTLFVTTATWCTVCKKELPYLEKIRKLFPTQDVEIVGLPTSEKDNTAKLKAYVKQYSPSYEVYFDITVADKKILRVFLKSTQVRRRYFPVILSQTLRMKFSQLIFLYQVYQSCTTY</sequence>
<dbReference type="Pfam" id="PF00578">
    <property type="entry name" value="AhpC-TSA"/>
    <property type="match status" value="1"/>
</dbReference>
<dbReference type="PANTHER" id="PTHR16026:SF0">
    <property type="entry name" value="CARTILAGE ACIDIC PROTEIN 1"/>
    <property type="match status" value="1"/>
</dbReference>
<dbReference type="Pfam" id="PF07593">
    <property type="entry name" value="UnbV_ASPIC"/>
    <property type="match status" value="1"/>
</dbReference>
<keyword evidence="4" id="KW-1185">Reference proteome</keyword>
<reference evidence="3 4" key="1">
    <citation type="submission" date="2019-08" db="EMBL/GenBank/DDBJ databases">
        <title>Complete genome sequence of Candidatus Uab amorphum.</title>
        <authorList>
            <person name="Shiratori T."/>
            <person name="Suzuki S."/>
            <person name="Kakizawa Y."/>
            <person name="Ishida K."/>
        </authorList>
    </citation>
    <scope>NUCLEOTIDE SEQUENCE [LARGE SCALE GENOMIC DNA]</scope>
    <source>
        <strain evidence="3 4">SRT547</strain>
    </source>
</reference>
<dbReference type="Gene3D" id="3.40.30.10">
    <property type="entry name" value="Glutaredoxin"/>
    <property type="match status" value="1"/>
</dbReference>
<dbReference type="SUPFAM" id="SSF69318">
    <property type="entry name" value="Integrin alpha N-terminal domain"/>
    <property type="match status" value="1"/>
</dbReference>
<proteinExistence type="predicted"/>
<accession>A0A5S9IUD9</accession>
<feature type="domain" description="ASPIC/UnbV" evidence="2">
    <location>
        <begin position="112"/>
        <end position="178"/>
    </location>
</feature>
<dbReference type="InterPro" id="IPR011519">
    <property type="entry name" value="UnbV_ASPIC"/>
</dbReference>
<dbReference type="GO" id="GO:0016209">
    <property type="term" value="F:antioxidant activity"/>
    <property type="evidence" value="ECO:0007669"/>
    <property type="project" value="InterPro"/>
</dbReference>
<evidence type="ECO:0000313" key="4">
    <source>
        <dbReference type="Proteomes" id="UP000326354"/>
    </source>
</evidence>
<dbReference type="InterPro" id="IPR028994">
    <property type="entry name" value="Integrin_alpha_N"/>
</dbReference>
<organism evidence="3 4">
    <name type="scientific">Uabimicrobium amorphum</name>
    <dbReference type="NCBI Taxonomy" id="2596890"/>
    <lineage>
        <taxon>Bacteria</taxon>
        <taxon>Pseudomonadati</taxon>
        <taxon>Planctomycetota</taxon>
        <taxon>Candidatus Uabimicrobiia</taxon>
        <taxon>Candidatus Uabimicrobiales</taxon>
        <taxon>Candidatus Uabimicrobiaceae</taxon>
        <taxon>Candidatus Uabimicrobium</taxon>
    </lineage>
</organism>
<gene>
    <name evidence="3" type="ORF">UABAM_06739</name>
</gene>
<evidence type="ECO:0000259" key="1">
    <source>
        <dbReference type="Pfam" id="PF00578"/>
    </source>
</evidence>
<dbReference type="InterPro" id="IPR036249">
    <property type="entry name" value="Thioredoxin-like_sf"/>
</dbReference>
<dbReference type="InterPro" id="IPR000866">
    <property type="entry name" value="AhpC/TSA"/>
</dbReference>
<evidence type="ECO:0000313" key="3">
    <source>
        <dbReference type="EMBL" id="BBM88318.1"/>
    </source>
</evidence>
<dbReference type="EMBL" id="AP019860">
    <property type="protein sequence ID" value="BBM88318.1"/>
    <property type="molecule type" value="Genomic_DNA"/>
</dbReference>
<dbReference type="AlphaFoldDB" id="A0A5S9IUD9"/>
<dbReference type="OrthoDB" id="292539at2"/>
<dbReference type="SUPFAM" id="SSF52833">
    <property type="entry name" value="Thioredoxin-like"/>
    <property type="match status" value="1"/>
</dbReference>